<evidence type="ECO:0000259" key="1">
    <source>
        <dbReference type="Pfam" id="PF05050"/>
    </source>
</evidence>
<gene>
    <name evidence="2" type="ORF">CFE62_000930</name>
</gene>
<dbReference type="InterPro" id="IPR006342">
    <property type="entry name" value="FkbM_mtfrase"/>
</dbReference>
<reference evidence="2 3" key="2">
    <citation type="journal article" date="2018" name="J. Invertebr. Pathol.">
        <title>'Candidatus Aquirickettsiella gammari' (Gammaproteobacteria: Legionellales: Coxiellaceae): A bacterial pathogen of the freshwater crustacean Gammarus fossarum (Malacostraca: Amphipoda).</title>
        <authorList>
            <person name="Bojko J."/>
            <person name="Dunn A.M."/>
            <person name="Stebbing P.D."/>
            <person name="van Aerle R."/>
            <person name="Bacela-Spychalska K."/>
            <person name="Bean T.P."/>
            <person name="Urrutia A."/>
            <person name="Stentiford G.D."/>
        </authorList>
    </citation>
    <scope>NUCLEOTIDE SEQUENCE [LARGE SCALE GENOMIC DNA]</scope>
    <source>
        <strain evidence="2">RA15029</strain>
    </source>
</reference>
<dbReference type="EMBL" id="NMOS02000002">
    <property type="protein sequence ID" value="RDH40957.1"/>
    <property type="molecule type" value="Genomic_DNA"/>
</dbReference>
<sequence length="307" mass="35710">MSMIACRARFQTGEISKENYLEKMYEFHSYLFEYTKFIKSTDIWNIEIQEEGLIFTLRNFNIKLLCTKLDKRVTPIEILNFSSYEKKEAEIFFSLLAPNMVFFDIGAHVGFYSIQAAKREETIKIYAFEPIPQTFDMLKKNILLNNVDNIHPYNVGFLDVNEDVDFYFNPIMSGNASARNLSGINSKKITSKVVSLDNFLLENEISSIDIIKCDIEGGELLVFRGGLDSLKKNLPIIFTEMLRKWSEKFNYHPNEIIQLLAGLGYRCFAASGEKLIEFFIMNKESLETNFFFLHNEKHSEQIKSLVY</sequence>
<keyword evidence="3" id="KW-1185">Reference proteome</keyword>
<dbReference type="GO" id="GO:0008168">
    <property type="term" value="F:methyltransferase activity"/>
    <property type="evidence" value="ECO:0007669"/>
    <property type="project" value="UniProtKB-KW"/>
</dbReference>
<dbReference type="Pfam" id="PF05050">
    <property type="entry name" value="Methyltransf_21"/>
    <property type="match status" value="1"/>
</dbReference>
<dbReference type="PANTHER" id="PTHR34203">
    <property type="entry name" value="METHYLTRANSFERASE, FKBM FAMILY PROTEIN"/>
    <property type="match status" value="1"/>
</dbReference>
<protein>
    <submittedName>
        <fullName evidence="2">FkbM family methyltransferase</fullName>
    </submittedName>
</protein>
<accession>A0A370CLF3</accession>
<dbReference type="AlphaFoldDB" id="A0A370CLF3"/>
<dbReference type="GO" id="GO:0032259">
    <property type="term" value="P:methylation"/>
    <property type="evidence" value="ECO:0007669"/>
    <property type="project" value="UniProtKB-KW"/>
</dbReference>
<dbReference type="InterPro" id="IPR029063">
    <property type="entry name" value="SAM-dependent_MTases_sf"/>
</dbReference>
<dbReference type="InterPro" id="IPR052514">
    <property type="entry name" value="SAM-dependent_MTase"/>
</dbReference>
<proteinExistence type="predicted"/>
<dbReference type="SUPFAM" id="SSF53335">
    <property type="entry name" value="S-adenosyl-L-methionine-dependent methyltransferases"/>
    <property type="match status" value="1"/>
</dbReference>
<dbReference type="Proteomes" id="UP000226429">
    <property type="component" value="Unassembled WGS sequence"/>
</dbReference>
<keyword evidence="2" id="KW-0489">Methyltransferase</keyword>
<dbReference type="PANTHER" id="PTHR34203:SF13">
    <property type="entry name" value="EXPRESSED PROTEIN"/>
    <property type="match status" value="1"/>
</dbReference>
<comment type="caution">
    <text evidence="2">The sequence shown here is derived from an EMBL/GenBank/DDBJ whole genome shotgun (WGS) entry which is preliminary data.</text>
</comment>
<dbReference type="Gene3D" id="3.40.50.150">
    <property type="entry name" value="Vaccinia Virus protein VP39"/>
    <property type="match status" value="1"/>
</dbReference>
<dbReference type="NCBIfam" id="TIGR01444">
    <property type="entry name" value="fkbM_fam"/>
    <property type="match status" value="1"/>
</dbReference>
<organism evidence="2 3">
    <name type="scientific">Candidatus Aquirickettsiella gammari</name>
    <dbReference type="NCBI Taxonomy" id="2016198"/>
    <lineage>
        <taxon>Bacteria</taxon>
        <taxon>Pseudomonadati</taxon>
        <taxon>Pseudomonadota</taxon>
        <taxon>Gammaproteobacteria</taxon>
        <taxon>Legionellales</taxon>
        <taxon>Coxiellaceae</taxon>
        <taxon>Candidatus Aquirickettsiella</taxon>
    </lineage>
</organism>
<name>A0A370CLF3_9COXI</name>
<evidence type="ECO:0000313" key="2">
    <source>
        <dbReference type="EMBL" id="RDH40957.1"/>
    </source>
</evidence>
<keyword evidence="2" id="KW-0808">Transferase</keyword>
<evidence type="ECO:0000313" key="3">
    <source>
        <dbReference type="Proteomes" id="UP000226429"/>
    </source>
</evidence>
<feature type="domain" description="Methyltransferase FkbM" evidence="1">
    <location>
        <begin position="104"/>
        <end position="267"/>
    </location>
</feature>
<reference evidence="2 3" key="1">
    <citation type="journal article" date="2017" name="Int. J. Syst. Evol. Microbiol.">
        <title>Aquarickettsiella crustaci n. gen. n. sp. (Gammaproteobacteria: Legionellales: Coxiellaceae); a bacterial pathogen of the freshwater crustacean: Gammarus fossarum (Malacostraca: Amphipoda).</title>
        <authorList>
            <person name="Bojko J."/>
            <person name="Dunn A.M."/>
            <person name="Stebbing P.D."/>
            <person name="Van Aerle R."/>
            <person name="Bacela-Spychalska K."/>
            <person name="Bean T.P."/>
            <person name="Stentiford G.D."/>
        </authorList>
    </citation>
    <scope>NUCLEOTIDE SEQUENCE [LARGE SCALE GENOMIC DNA]</scope>
    <source>
        <strain evidence="2">RA15029</strain>
    </source>
</reference>